<dbReference type="KEGG" id="hsc:HVS_00885"/>
<protein>
    <submittedName>
        <fullName evidence="1">Uncharacterized protein</fullName>
    </submittedName>
</protein>
<sequence length="120" mass="13060">MLNNRFTRSVSIVLVLVLTLTYVLSSKEVAAASVSAGRAAYYAGMQTDLMTFEKSLLDFEGDLTVSGSLSGDAGFESPLKPNTPIGSLAVELSLNYNLLKQYMKIKISFSLKRIQMIPSD</sequence>
<dbReference type="RefSeq" id="WP_101298582.1">
    <property type="nucleotide sequence ID" value="NZ_CP025197.1"/>
</dbReference>
<evidence type="ECO:0000313" key="2">
    <source>
        <dbReference type="Proteomes" id="UP000233534"/>
    </source>
</evidence>
<evidence type="ECO:0000313" key="1">
    <source>
        <dbReference type="EMBL" id="AUG56151.1"/>
    </source>
</evidence>
<dbReference type="EMBL" id="CP025197">
    <property type="protein sequence ID" value="AUG56151.1"/>
    <property type="molecule type" value="Genomic_DNA"/>
</dbReference>
<name>A0A2K9EI13_9FIRM</name>
<gene>
    <name evidence="1" type="ORF">HVS_00885</name>
</gene>
<organism evidence="1 2">
    <name type="scientific">Acetivibrio saccincola</name>
    <dbReference type="NCBI Taxonomy" id="1677857"/>
    <lineage>
        <taxon>Bacteria</taxon>
        <taxon>Bacillati</taxon>
        <taxon>Bacillota</taxon>
        <taxon>Clostridia</taxon>
        <taxon>Eubacteriales</taxon>
        <taxon>Oscillospiraceae</taxon>
        <taxon>Acetivibrio</taxon>
    </lineage>
</organism>
<dbReference type="AlphaFoldDB" id="A0A2K9EI13"/>
<accession>A0A2K9EI13</accession>
<keyword evidence="2" id="KW-1185">Reference proteome</keyword>
<dbReference type="Proteomes" id="UP000233534">
    <property type="component" value="Chromosome"/>
</dbReference>
<reference evidence="1 2" key="1">
    <citation type="submission" date="2017-12" db="EMBL/GenBank/DDBJ databases">
        <title>Complete genome sequence of Herbivorax saccincola GGR1, a novel Cellulosome-producing hydrolytic bacterium in a thermophilic biogas plant, established by Illumina and Nanopore MinION sequencing.</title>
        <authorList>
            <person name="Pechtl A."/>
            <person name="Ruckert C."/>
            <person name="Koeck D.E."/>
            <person name="Maus I."/>
            <person name="Winkler A."/>
            <person name="Kalinowski J."/>
            <person name="Puhler A."/>
            <person name="Schwarz W.W."/>
            <person name="Zverlov V.V."/>
            <person name="Schluter A."/>
            <person name="Liebl W."/>
        </authorList>
    </citation>
    <scope>NUCLEOTIDE SEQUENCE [LARGE SCALE GENOMIC DNA]</scope>
    <source>
        <strain evidence="2">SR1</strain>
    </source>
</reference>
<proteinExistence type="predicted"/>